<dbReference type="RefSeq" id="WP_253836791.1">
    <property type="nucleotide sequence ID" value="NZ_JAMTCS010000008.1"/>
</dbReference>
<proteinExistence type="predicted"/>
<accession>A0A9X2G1Y7</accession>
<dbReference type="EMBL" id="JAMTCS010000008">
    <property type="protein sequence ID" value="MCP2265570.1"/>
    <property type="molecule type" value="Genomic_DNA"/>
</dbReference>
<dbReference type="AlphaFoldDB" id="A0A9X2G1Y7"/>
<sequence>MADQITRIGSVIAKVVEIALTLDPDRLQVLDGPTVGELADDVLLIGMPDGNKPGYKTTATRQQGMGRPRLNEAWEVHCLLSLNSGANDLVALRARAVALLGLLDAKMRDDHTVDGVWDRAALLGDMDWIPLQGAAGATLAILFDVSGEALL</sequence>
<organism evidence="1 2">
    <name type="scientific">Promicromonospora thailandica</name>
    <dbReference type="NCBI Taxonomy" id="765201"/>
    <lineage>
        <taxon>Bacteria</taxon>
        <taxon>Bacillati</taxon>
        <taxon>Actinomycetota</taxon>
        <taxon>Actinomycetes</taxon>
        <taxon>Micrococcales</taxon>
        <taxon>Promicromonosporaceae</taxon>
        <taxon>Promicromonospora</taxon>
    </lineage>
</organism>
<reference evidence="1" key="1">
    <citation type="submission" date="2022-06" db="EMBL/GenBank/DDBJ databases">
        <title>Genomic Encyclopedia of Archaeal and Bacterial Type Strains, Phase II (KMG-II): from individual species to whole genera.</title>
        <authorList>
            <person name="Goeker M."/>
        </authorList>
    </citation>
    <scope>NUCLEOTIDE SEQUENCE</scope>
    <source>
        <strain evidence="1">DSM 26652</strain>
    </source>
</reference>
<comment type="caution">
    <text evidence="1">The sequence shown here is derived from an EMBL/GenBank/DDBJ whole genome shotgun (WGS) entry which is preliminary data.</text>
</comment>
<evidence type="ECO:0000313" key="1">
    <source>
        <dbReference type="EMBL" id="MCP2265570.1"/>
    </source>
</evidence>
<gene>
    <name evidence="1" type="ORF">APR03_002926</name>
</gene>
<name>A0A9X2G1Y7_9MICO</name>
<keyword evidence="2" id="KW-1185">Reference proteome</keyword>
<protein>
    <submittedName>
        <fullName evidence="1">Uncharacterized protein</fullName>
    </submittedName>
</protein>
<evidence type="ECO:0000313" key="2">
    <source>
        <dbReference type="Proteomes" id="UP001139493"/>
    </source>
</evidence>
<dbReference type="Proteomes" id="UP001139493">
    <property type="component" value="Unassembled WGS sequence"/>
</dbReference>